<reference evidence="2 3" key="2">
    <citation type="journal article" date="2010" name="Stand. Genomic Sci.">
        <title>Complete genome sequence of Nakamurella multipartita type strain (Y-104).</title>
        <authorList>
            <person name="Tice H."/>
            <person name="Mayilraj S."/>
            <person name="Sims D."/>
            <person name="Lapidus A."/>
            <person name="Nolan M."/>
            <person name="Lucas S."/>
            <person name="Glavina Del Rio T."/>
            <person name="Copeland A."/>
            <person name="Cheng J.F."/>
            <person name="Meincke L."/>
            <person name="Bruce D."/>
            <person name="Goodwin L."/>
            <person name="Pitluck S."/>
            <person name="Ivanova N."/>
            <person name="Mavromatis K."/>
            <person name="Ovchinnikova G."/>
            <person name="Pati A."/>
            <person name="Chen A."/>
            <person name="Palaniappan K."/>
            <person name="Land M."/>
            <person name="Hauser L."/>
            <person name="Chang Y.J."/>
            <person name="Jeffries C.D."/>
            <person name="Detter J.C."/>
            <person name="Brettin T."/>
            <person name="Rohde M."/>
            <person name="Goker M."/>
            <person name="Bristow J."/>
            <person name="Eisen J.A."/>
            <person name="Markowitz V."/>
            <person name="Hugenholtz P."/>
            <person name="Kyrpides N.C."/>
            <person name="Klenk H.P."/>
            <person name="Chen F."/>
        </authorList>
    </citation>
    <scope>NUCLEOTIDE SEQUENCE [LARGE SCALE GENOMIC DNA]</scope>
    <source>
        <strain evidence="3">ATCC 700099 / DSM 44233 / CIP 104796 / JCM 9543 / NBRC 105858 / Y-104</strain>
    </source>
</reference>
<proteinExistence type="inferred from homology"/>
<dbReference type="InterPro" id="IPR036390">
    <property type="entry name" value="WH_DNA-bd_sf"/>
</dbReference>
<evidence type="ECO:0000256" key="1">
    <source>
        <dbReference type="ARBA" id="ARBA00006479"/>
    </source>
</evidence>
<dbReference type="AlphaFoldDB" id="C8XDB9"/>
<accession>C8XDB9</accession>
<gene>
    <name evidence="2" type="ordered locus">Namu_5345</name>
</gene>
<sequence length="417" mass="43750">MPIAVRSSAGSTPADQATVRRLNLSLLLRNLAVGGARSRARLAQDTGLTKATVSSLVAELIERSLVVEGTVERSGLGRPGRAVELDPDGVRFLGIELQVDDISGMVLDLPGRVLARQRLSRSMAELGPARALGEVADLARSLVAEAGSRVDQVQSLHLAVPGLIDADAGMLALAPNLHWRDVDIVHTLMGRLQWNDARIGVDNDANMGAMAHYATSDSSGSQNLLYLAGAVGVGAGMIVDGRIVRGAAGFAGEVGHIALGSPDRQCGCGRRGCWETAVSLSALLDAVCGDAISKHPADLRAELVRIKQRAADGDRQVLDAIAEQAHWLGIGMSVLSNILNPDTFVLGGHFSVLREYIREPVLAELRSRVLAGAVSRVEFSELEFDAASLGAAHVGIAQLIADPTLARIRHAGPDSAG</sequence>
<dbReference type="KEGG" id="nml:Namu_5345"/>
<reference evidence="3" key="1">
    <citation type="submission" date="2009-09" db="EMBL/GenBank/DDBJ databases">
        <title>The complete genome of Nakamurella multipartita DSM 44233.</title>
        <authorList>
            <consortium name="US DOE Joint Genome Institute (JGI-PGF)"/>
            <person name="Lucas S."/>
            <person name="Copeland A."/>
            <person name="Lapidus A."/>
            <person name="Glavina del Rio T."/>
            <person name="Dalin E."/>
            <person name="Tice H."/>
            <person name="Bruce D."/>
            <person name="Goodwin L."/>
            <person name="Pitluck S."/>
            <person name="Kyrpides N."/>
            <person name="Mavromatis K."/>
            <person name="Ivanova N."/>
            <person name="Ovchinnikova G."/>
            <person name="Sims D."/>
            <person name="Meincke L."/>
            <person name="Brettin T."/>
            <person name="Detter J.C."/>
            <person name="Han C."/>
            <person name="Larimer F."/>
            <person name="Land M."/>
            <person name="Hauser L."/>
            <person name="Markowitz V."/>
            <person name="Cheng J.-F."/>
            <person name="Hugenholtz P."/>
            <person name="Woyke T."/>
            <person name="Wu D."/>
            <person name="Klenk H.-P."/>
            <person name="Eisen J.A."/>
        </authorList>
    </citation>
    <scope>NUCLEOTIDE SEQUENCE [LARGE SCALE GENOMIC DNA]</scope>
    <source>
        <strain evidence="3">ATCC 700099 / DSM 44233 / CIP 104796 / JCM 9543 / NBRC 105858 / Y-104</strain>
    </source>
</reference>
<dbReference type="OrthoDB" id="4083144at2"/>
<dbReference type="STRING" id="479431.Namu_5345"/>
<dbReference type="eggNOG" id="COG1940">
    <property type="taxonomic scope" value="Bacteria"/>
</dbReference>
<dbReference type="SUPFAM" id="SSF46785">
    <property type="entry name" value="Winged helix' DNA-binding domain"/>
    <property type="match status" value="1"/>
</dbReference>
<name>C8XDB9_NAKMY</name>
<dbReference type="Gene3D" id="1.10.10.10">
    <property type="entry name" value="Winged helix-like DNA-binding domain superfamily/Winged helix DNA-binding domain"/>
    <property type="match status" value="1"/>
</dbReference>
<dbReference type="Gene3D" id="3.30.420.40">
    <property type="match status" value="2"/>
</dbReference>
<dbReference type="RefSeq" id="WP_015750409.1">
    <property type="nucleotide sequence ID" value="NC_013235.1"/>
</dbReference>
<dbReference type="HOGENOM" id="CLU_036604_13_3_11"/>
<keyword evidence="3" id="KW-1185">Reference proteome</keyword>
<comment type="similarity">
    <text evidence="1">Belongs to the ROK (NagC/XylR) family.</text>
</comment>
<dbReference type="PANTHER" id="PTHR18964">
    <property type="entry name" value="ROK (REPRESSOR, ORF, KINASE) FAMILY"/>
    <property type="match status" value="1"/>
</dbReference>
<evidence type="ECO:0000313" key="2">
    <source>
        <dbReference type="EMBL" id="ACV81609.1"/>
    </source>
</evidence>
<dbReference type="InterPro" id="IPR043129">
    <property type="entry name" value="ATPase_NBD"/>
</dbReference>
<dbReference type="InterPro" id="IPR000600">
    <property type="entry name" value="ROK"/>
</dbReference>
<dbReference type="Proteomes" id="UP000002218">
    <property type="component" value="Chromosome"/>
</dbReference>
<evidence type="ECO:0000313" key="3">
    <source>
        <dbReference type="Proteomes" id="UP000002218"/>
    </source>
</evidence>
<dbReference type="Pfam" id="PF00480">
    <property type="entry name" value="ROK"/>
    <property type="match status" value="1"/>
</dbReference>
<dbReference type="CDD" id="cd24076">
    <property type="entry name" value="ASKHA_ATPase_ROK_BsXylR-like"/>
    <property type="match status" value="1"/>
</dbReference>
<dbReference type="PANTHER" id="PTHR18964:SF149">
    <property type="entry name" value="BIFUNCTIONAL UDP-N-ACETYLGLUCOSAMINE 2-EPIMERASE_N-ACETYLMANNOSAMINE KINASE"/>
    <property type="match status" value="1"/>
</dbReference>
<dbReference type="InParanoid" id="C8XDB9"/>
<dbReference type="InterPro" id="IPR036388">
    <property type="entry name" value="WH-like_DNA-bd_sf"/>
</dbReference>
<dbReference type="SUPFAM" id="SSF53067">
    <property type="entry name" value="Actin-like ATPase domain"/>
    <property type="match status" value="1"/>
</dbReference>
<dbReference type="EMBL" id="CP001737">
    <property type="protein sequence ID" value="ACV81609.1"/>
    <property type="molecule type" value="Genomic_DNA"/>
</dbReference>
<organism evidence="2 3">
    <name type="scientific">Nakamurella multipartita (strain ATCC 700099 / DSM 44233 / CIP 104796 / JCM 9543 / NBRC 105858 / Y-104)</name>
    <name type="common">Microsphaera multipartita</name>
    <dbReference type="NCBI Taxonomy" id="479431"/>
    <lineage>
        <taxon>Bacteria</taxon>
        <taxon>Bacillati</taxon>
        <taxon>Actinomycetota</taxon>
        <taxon>Actinomycetes</taxon>
        <taxon>Nakamurellales</taxon>
        <taxon>Nakamurellaceae</taxon>
        <taxon>Nakamurella</taxon>
    </lineage>
</organism>
<protein>
    <submittedName>
        <fullName evidence="2">ROK family protein</fullName>
    </submittedName>
</protein>